<evidence type="ECO:0000313" key="2">
    <source>
        <dbReference type="Proteomes" id="UP001565369"/>
    </source>
</evidence>
<sequence length="222" mass="23300">MLLVVVRHPGLNAATVPAPSGHSSANVRGFLQSRRVSLHGSFDCSGSHLDQREVSMSDLVAIVYPSEAKAEEVRQQLFKLQKEYLITISDAVIAVKTDAGGIKLNQLVNTTAMGAMTGSFWGLLIGVLFLNPILGVAVGAASGALGGALSDFGIDDAFMKSLSTSLQPGNAALFVLIKHMTADKVINEIKSAGGVVLKTSLDETKEKLLRDALTSAVERPAA</sequence>
<dbReference type="Pfam" id="PF06897">
    <property type="entry name" value="DUF1269"/>
    <property type="match status" value="1"/>
</dbReference>
<evidence type="ECO:0000313" key="1">
    <source>
        <dbReference type="EMBL" id="MEY9459498.1"/>
    </source>
</evidence>
<proteinExistence type="predicted"/>
<dbReference type="InterPro" id="IPR009200">
    <property type="entry name" value="DUF1269_membrane"/>
</dbReference>
<dbReference type="Proteomes" id="UP001565369">
    <property type="component" value="Unassembled WGS sequence"/>
</dbReference>
<keyword evidence="2" id="KW-1185">Reference proteome</keyword>
<name>A0ABV4G8U1_9BRAD</name>
<gene>
    <name evidence="1" type="ORF">ABIG07_008446</name>
</gene>
<reference evidence="1 2" key="1">
    <citation type="submission" date="2024-07" db="EMBL/GenBank/DDBJ databases">
        <title>Genomic Encyclopedia of Type Strains, Phase V (KMG-V): Genome sequencing to study the core and pangenomes of soil and plant-associated prokaryotes.</title>
        <authorList>
            <person name="Whitman W."/>
        </authorList>
    </citation>
    <scope>NUCLEOTIDE SEQUENCE [LARGE SCALE GENOMIC DNA]</scope>
    <source>
        <strain evidence="1 2">USDA 152</strain>
    </source>
</reference>
<comment type="caution">
    <text evidence="1">The sequence shown here is derived from an EMBL/GenBank/DDBJ whole genome shotgun (WGS) entry which is preliminary data.</text>
</comment>
<organism evidence="1 2">
    <name type="scientific">Bradyrhizobium ottawaense</name>
    <dbReference type="NCBI Taxonomy" id="931866"/>
    <lineage>
        <taxon>Bacteria</taxon>
        <taxon>Pseudomonadati</taxon>
        <taxon>Pseudomonadota</taxon>
        <taxon>Alphaproteobacteria</taxon>
        <taxon>Hyphomicrobiales</taxon>
        <taxon>Nitrobacteraceae</taxon>
        <taxon>Bradyrhizobium</taxon>
    </lineage>
</organism>
<dbReference type="EMBL" id="JBGBZJ010000003">
    <property type="protein sequence ID" value="MEY9459498.1"/>
    <property type="molecule type" value="Genomic_DNA"/>
</dbReference>
<protein>
    <submittedName>
        <fullName evidence="1">Membrane protein</fullName>
    </submittedName>
</protein>
<accession>A0ABV4G8U1</accession>